<organism evidence="1 2">
    <name type="scientific">Gymnopilus junonius</name>
    <name type="common">Spectacular rustgill mushroom</name>
    <name type="synonym">Gymnopilus spectabilis subsp. junonius</name>
    <dbReference type="NCBI Taxonomy" id="109634"/>
    <lineage>
        <taxon>Eukaryota</taxon>
        <taxon>Fungi</taxon>
        <taxon>Dikarya</taxon>
        <taxon>Basidiomycota</taxon>
        <taxon>Agaricomycotina</taxon>
        <taxon>Agaricomycetes</taxon>
        <taxon>Agaricomycetidae</taxon>
        <taxon>Agaricales</taxon>
        <taxon>Agaricineae</taxon>
        <taxon>Hymenogastraceae</taxon>
        <taxon>Gymnopilus</taxon>
    </lineage>
</organism>
<protein>
    <submittedName>
        <fullName evidence="1">Uncharacterized protein</fullName>
    </submittedName>
</protein>
<keyword evidence="2" id="KW-1185">Reference proteome</keyword>
<reference evidence="1" key="1">
    <citation type="submission" date="2020-11" db="EMBL/GenBank/DDBJ databases">
        <authorList>
            <consortium name="DOE Joint Genome Institute"/>
            <person name="Ahrendt S."/>
            <person name="Riley R."/>
            <person name="Andreopoulos W."/>
            <person name="LaButti K."/>
            <person name="Pangilinan J."/>
            <person name="Ruiz-duenas F.J."/>
            <person name="Barrasa J.M."/>
            <person name="Sanchez-Garcia M."/>
            <person name="Camarero S."/>
            <person name="Miyauchi S."/>
            <person name="Serrano A."/>
            <person name="Linde D."/>
            <person name="Babiker R."/>
            <person name="Drula E."/>
            <person name="Ayuso-Fernandez I."/>
            <person name="Pacheco R."/>
            <person name="Padilla G."/>
            <person name="Ferreira P."/>
            <person name="Barriuso J."/>
            <person name="Kellner H."/>
            <person name="Castanera R."/>
            <person name="Alfaro M."/>
            <person name="Ramirez L."/>
            <person name="Pisabarro A.G."/>
            <person name="Kuo A."/>
            <person name="Tritt A."/>
            <person name="Lipzen A."/>
            <person name="He G."/>
            <person name="Yan M."/>
            <person name="Ng V."/>
            <person name="Cullen D."/>
            <person name="Martin F."/>
            <person name="Rosso M.-N."/>
            <person name="Henrissat B."/>
            <person name="Hibbett D."/>
            <person name="Martinez A.T."/>
            <person name="Grigoriev I.V."/>
        </authorList>
    </citation>
    <scope>NUCLEOTIDE SEQUENCE</scope>
    <source>
        <strain evidence="1">AH 44721</strain>
    </source>
</reference>
<accession>A0A9P5TJ30</accession>
<comment type="caution">
    <text evidence="1">The sequence shown here is derived from an EMBL/GenBank/DDBJ whole genome shotgun (WGS) entry which is preliminary data.</text>
</comment>
<dbReference type="AlphaFoldDB" id="A0A9P5TJ30"/>
<dbReference type="EMBL" id="JADNYJ010000124">
    <property type="protein sequence ID" value="KAF8882311.1"/>
    <property type="molecule type" value="Genomic_DNA"/>
</dbReference>
<sequence length="178" mass="19940">MSWLCEYSKFCPCFTRTISLQSFIIYLISTLYDVLLTFSALEGTVFPSQSRLVSGHCALSSCSASLHSIMEPDLPLFFLLQGQFLLPDVPIISDIENEIRNQFGPQILACAGIYVSETLYADSHPQLTIHTNLVKHGIPTISSIKHPIHFQTSTSQRSLTHHSAEEIRCVQIPPYLAR</sequence>
<evidence type="ECO:0000313" key="1">
    <source>
        <dbReference type="EMBL" id="KAF8882311.1"/>
    </source>
</evidence>
<dbReference type="Proteomes" id="UP000724874">
    <property type="component" value="Unassembled WGS sequence"/>
</dbReference>
<gene>
    <name evidence="1" type="ORF">CPB84DRAFT_220576</name>
</gene>
<proteinExistence type="predicted"/>
<name>A0A9P5TJ30_GYMJU</name>
<evidence type="ECO:0000313" key="2">
    <source>
        <dbReference type="Proteomes" id="UP000724874"/>
    </source>
</evidence>